<name>A0A542SXC3_9ACTN</name>
<dbReference type="Proteomes" id="UP000318103">
    <property type="component" value="Unassembled WGS sequence"/>
</dbReference>
<accession>A0A542SXC3</accession>
<dbReference type="RefSeq" id="WP_055705645.1">
    <property type="nucleotide sequence ID" value="NZ_JBPJFI010000003.1"/>
</dbReference>
<gene>
    <name evidence="2" type="ORF">FB563_8246</name>
</gene>
<dbReference type="InterPro" id="IPR009081">
    <property type="entry name" value="PP-bd_ACP"/>
</dbReference>
<reference evidence="2 3" key="1">
    <citation type="submission" date="2019-06" db="EMBL/GenBank/DDBJ databases">
        <title>Sequencing the genomes of 1000 actinobacteria strains.</title>
        <authorList>
            <person name="Klenk H.-P."/>
        </authorList>
    </citation>
    <scope>NUCLEOTIDE SEQUENCE [LARGE SCALE GENOMIC DNA]</scope>
    <source>
        <strain evidence="2 3">DSM 41929</strain>
    </source>
</reference>
<dbReference type="InterPro" id="IPR036736">
    <property type="entry name" value="ACP-like_sf"/>
</dbReference>
<protein>
    <submittedName>
        <fullName evidence="2">Phosphopantetheine binding protein</fullName>
    </submittedName>
</protein>
<dbReference type="OrthoDB" id="5244566at2"/>
<feature type="domain" description="Carrier" evidence="1">
    <location>
        <begin position="23"/>
        <end position="78"/>
    </location>
</feature>
<dbReference type="AlphaFoldDB" id="A0A542SXC3"/>
<evidence type="ECO:0000313" key="3">
    <source>
        <dbReference type="Proteomes" id="UP000318103"/>
    </source>
</evidence>
<dbReference type="EMBL" id="VFNX01000007">
    <property type="protein sequence ID" value="TQK79252.1"/>
    <property type="molecule type" value="Genomic_DNA"/>
</dbReference>
<dbReference type="SUPFAM" id="SSF47336">
    <property type="entry name" value="ACP-like"/>
    <property type="match status" value="1"/>
</dbReference>
<evidence type="ECO:0000259" key="1">
    <source>
        <dbReference type="Pfam" id="PF00550"/>
    </source>
</evidence>
<sequence>MSQSTEVTAESVHGLIRTELIALGIPEEDTSAETVIDTLEIDSLDLADLLVTVQREYGVNIRRADLAGVTVGGLVDRVLAGADGR</sequence>
<keyword evidence="3" id="KW-1185">Reference proteome</keyword>
<proteinExistence type="predicted"/>
<dbReference type="Pfam" id="PF00550">
    <property type="entry name" value="PP-binding"/>
    <property type="match status" value="1"/>
</dbReference>
<dbReference type="Gene3D" id="1.10.1200.10">
    <property type="entry name" value="ACP-like"/>
    <property type="match status" value="1"/>
</dbReference>
<organism evidence="2 3">
    <name type="scientific">Streptomyces puniciscabiei</name>
    <dbReference type="NCBI Taxonomy" id="164348"/>
    <lineage>
        <taxon>Bacteria</taxon>
        <taxon>Bacillati</taxon>
        <taxon>Actinomycetota</taxon>
        <taxon>Actinomycetes</taxon>
        <taxon>Kitasatosporales</taxon>
        <taxon>Streptomycetaceae</taxon>
        <taxon>Streptomyces</taxon>
    </lineage>
</organism>
<evidence type="ECO:0000313" key="2">
    <source>
        <dbReference type="EMBL" id="TQK79252.1"/>
    </source>
</evidence>
<comment type="caution">
    <text evidence="2">The sequence shown here is derived from an EMBL/GenBank/DDBJ whole genome shotgun (WGS) entry which is preliminary data.</text>
</comment>